<protein>
    <recommendedName>
        <fullName evidence="7">Phosphate-specific transport system accessory protein PhoU</fullName>
    </recommendedName>
</protein>
<feature type="domain" description="PhoU" evidence="8">
    <location>
        <begin position="17"/>
        <end position="103"/>
    </location>
</feature>
<dbReference type="AlphaFoldDB" id="A0A8J2TY13"/>
<keyword evidence="10" id="KW-1185">Reference proteome</keyword>
<dbReference type="GO" id="GO:0006817">
    <property type="term" value="P:phosphate ion transport"/>
    <property type="evidence" value="ECO:0007669"/>
    <property type="project" value="UniProtKB-KW"/>
</dbReference>
<dbReference type="SUPFAM" id="SSF109755">
    <property type="entry name" value="PhoU-like"/>
    <property type="match status" value="1"/>
</dbReference>
<feature type="domain" description="PhoU" evidence="8">
    <location>
        <begin position="124"/>
        <end position="203"/>
    </location>
</feature>
<dbReference type="Proteomes" id="UP000616114">
    <property type="component" value="Unassembled WGS sequence"/>
</dbReference>
<evidence type="ECO:0000256" key="7">
    <source>
        <dbReference type="PIRNR" id="PIRNR003107"/>
    </source>
</evidence>
<dbReference type="NCBIfam" id="TIGR02135">
    <property type="entry name" value="phoU_full"/>
    <property type="match status" value="1"/>
</dbReference>
<accession>A0A8J2TY13</accession>
<dbReference type="GO" id="GO:0045936">
    <property type="term" value="P:negative regulation of phosphate metabolic process"/>
    <property type="evidence" value="ECO:0007669"/>
    <property type="project" value="InterPro"/>
</dbReference>
<dbReference type="EMBL" id="BMFY01000006">
    <property type="protein sequence ID" value="GGA13981.1"/>
    <property type="molecule type" value="Genomic_DNA"/>
</dbReference>
<dbReference type="Pfam" id="PF01895">
    <property type="entry name" value="PhoU"/>
    <property type="match status" value="2"/>
</dbReference>
<proteinExistence type="inferred from homology"/>
<organism evidence="9 10">
    <name type="scientific">Sediminivirga luteola</name>
    <dbReference type="NCBI Taxonomy" id="1774748"/>
    <lineage>
        <taxon>Bacteria</taxon>
        <taxon>Bacillati</taxon>
        <taxon>Actinomycetota</taxon>
        <taxon>Actinomycetes</taxon>
        <taxon>Micrococcales</taxon>
        <taxon>Brevibacteriaceae</taxon>
        <taxon>Sediminivirga</taxon>
    </lineage>
</organism>
<dbReference type="RefSeq" id="WP_188550426.1">
    <property type="nucleotide sequence ID" value="NZ_BMFY01000006.1"/>
</dbReference>
<keyword evidence="4 7" id="KW-0813">Transport</keyword>
<reference evidence="9" key="2">
    <citation type="submission" date="2020-09" db="EMBL/GenBank/DDBJ databases">
        <authorList>
            <person name="Sun Q."/>
            <person name="Zhou Y."/>
        </authorList>
    </citation>
    <scope>NUCLEOTIDE SEQUENCE</scope>
    <source>
        <strain evidence="9">CGMCC 1.12785</strain>
    </source>
</reference>
<comment type="caution">
    <text evidence="9">The sequence shown here is derived from an EMBL/GenBank/DDBJ whole genome shotgun (WGS) entry which is preliminary data.</text>
</comment>
<keyword evidence="5 7" id="KW-0963">Cytoplasm</keyword>
<evidence type="ECO:0000256" key="6">
    <source>
        <dbReference type="ARBA" id="ARBA00022592"/>
    </source>
</evidence>
<comment type="subunit">
    <text evidence="3 7">Homodimer.</text>
</comment>
<evidence type="ECO:0000259" key="8">
    <source>
        <dbReference type="Pfam" id="PF01895"/>
    </source>
</evidence>
<evidence type="ECO:0000256" key="4">
    <source>
        <dbReference type="ARBA" id="ARBA00022448"/>
    </source>
</evidence>
<comment type="function">
    <text evidence="7">Plays a role in the regulation of phosphate uptake.</text>
</comment>
<comment type="subcellular location">
    <subcellularLocation>
        <location evidence="1 7">Cytoplasm</location>
    </subcellularLocation>
</comment>
<reference evidence="9" key="1">
    <citation type="journal article" date="2014" name="Int. J. Syst. Evol. Microbiol.">
        <title>Complete genome sequence of Corynebacterium casei LMG S-19264T (=DSM 44701T), isolated from a smear-ripened cheese.</title>
        <authorList>
            <consortium name="US DOE Joint Genome Institute (JGI-PGF)"/>
            <person name="Walter F."/>
            <person name="Albersmeier A."/>
            <person name="Kalinowski J."/>
            <person name="Ruckert C."/>
        </authorList>
    </citation>
    <scope>NUCLEOTIDE SEQUENCE</scope>
    <source>
        <strain evidence="9">CGMCC 1.12785</strain>
    </source>
</reference>
<evidence type="ECO:0000256" key="5">
    <source>
        <dbReference type="ARBA" id="ARBA00022490"/>
    </source>
</evidence>
<dbReference type="FunFam" id="1.20.58.220:FF:000004">
    <property type="entry name" value="Phosphate-specific transport system accessory protein PhoU"/>
    <property type="match status" value="1"/>
</dbReference>
<gene>
    <name evidence="9" type="ORF">GCM10011333_16150</name>
</gene>
<evidence type="ECO:0000313" key="9">
    <source>
        <dbReference type="EMBL" id="GGA13981.1"/>
    </source>
</evidence>
<evidence type="ECO:0000256" key="3">
    <source>
        <dbReference type="ARBA" id="ARBA00011738"/>
    </source>
</evidence>
<comment type="similarity">
    <text evidence="2 7">Belongs to the PhoU family.</text>
</comment>
<dbReference type="PIRSF" id="PIRSF003107">
    <property type="entry name" value="PhoU"/>
    <property type="match status" value="1"/>
</dbReference>
<dbReference type="PANTHER" id="PTHR42930:SF3">
    <property type="entry name" value="PHOSPHATE-SPECIFIC TRANSPORT SYSTEM ACCESSORY PROTEIN PHOU"/>
    <property type="match status" value="1"/>
</dbReference>
<sequence>MREAFRNELDHLADQLVQMSELVTQAISLANKAILTADIDLAEQVIDADVAIDNLQTELDQNAIDILATQAPVAGDLRVVVSALRMSASIERMGDLARHIAQQARIRYPEQVIPGSFLGIFEGMARSSERIANATQQLLSHPGLSEVPNIAAIDEELDNLHLAVFNKIAEEHGLKSSTIADITLLSRYYERFGDHAESIAQKVEFLLTGNWDHREAQQP</sequence>
<dbReference type="GO" id="GO:0030643">
    <property type="term" value="P:intracellular phosphate ion homeostasis"/>
    <property type="evidence" value="ECO:0007669"/>
    <property type="project" value="InterPro"/>
</dbReference>
<name>A0A8J2TY13_9MICO</name>
<evidence type="ECO:0000256" key="2">
    <source>
        <dbReference type="ARBA" id="ARBA00008107"/>
    </source>
</evidence>
<dbReference type="InterPro" id="IPR028366">
    <property type="entry name" value="PhoU"/>
</dbReference>
<dbReference type="InterPro" id="IPR026022">
    <property type="entry name" value="PhoU_dom"/>
</dbReference>
<dbReference type="InterPro" id="IPR038078">
    <property type="entry name" value="PhoU-like_sf"/>
</dbReference>
<dbReference type="GO" id="GO:0005737">
    <property type="term" value="C:cytoplasm"/>
    <property type="evidence" value="ECO:0007669"/>
    <property type="project" value="UniProtKB-SubCell"/>
</dbReference>
<evidence type="ECO:0000313" key="10">
    <source>
        <dbReference type="Proteomes" id="UP000616114"/>
    </source>
</evidence>
<dbReference type="Gene3D" id="1.20.58.220">
    <property type="entry name" value="Phosphate transport system protein phou homolog 2, domain 2"/>
    <property type="match status" value="1"/>
</dbReference>
<dbReference type="PANTHER" id="PTHR42930">
    <property type="entry name" value="PHOSPHATE-SPECIFIC TRANSPORT SYSTEM ACCESSORY PROTEIN PHOU"/>
    <property type="match status" value="1"/>
</dbReference>
<evidence type="ECO:0000256" key="1">
    <source>
        <dbReference type="ARBA" id="ARBA00004496"/>
    </source>
</evidence>
<keyword evidence="6 7" id="KW-0592">Phosphate transport</keyword>